<protein>
    <submittedName>
        <fullName evidence="1">Uncharacterized protein</fullName>
    </submittedName>
</protein>
<sequence>LNMSDNRRKSKRRKLHKVCDHGLFTPIEVDWFKSTIPHVKGEREKCRHYVAYSRYGAQWYLANDTLIKPIDSLEVFNKKQSVVLQLYERKVCQDVFRRIIRYILTDFNLKEEQRRATLHQIVLHWPVCCCFDDDINQIISEGDDFDTYKKSITWTFALSFKCEKCNRIGCQQMRNFNLTVNCETVMMDVKSHVNIDDNIIENKIIPSVRCLICEKAAATSLQNLFIHSCDKPKYLFVKFTHSIDINKYDTIDVVCTKTSYS</sequence>
<proteinExistence type="predicted"/>
<dbReference type="AlphaFoldDB" id="A0A815W901"/>
<dbReference type="SUPFAM" id="SSF54001">
    <property type="entry name" value="Cysteine proteinases"/>
    <property type="match status" value="1"/>
</dbReference>
<dbReference type="Gene3D" id="3.90.70.10">
    <property type="entry name" value="Cysteine proteinases"/>
    <property type="match status" value="1"/>
</dbReference>
<accession>A0A815W901</accession>
<organism evidence="1 3">
    <name type="scientific">Didymodactylos carnosus</name>
    <dbReference type="NCBI Taxonomy" id="1234261"/>
    <lineage>
        <taxon>Eukaryota</taxon>
        <taxon>Metazoa</taxon>
        <taxon>Spiralia</taxon>
        <taxon>Gnathifera</taxon>
        <taxon>Rotifera</taxon>
        <taxon>Eurotatoria</taxon>
        <taxon>Bdelloidea</taxon>
        <taxon>Philodinida</taxon>
        <taxon>Philodinidae</taxon>
        <taxon>Didymodactylos</taxon>
    </lineage>
</organism>
<comment type="caution">
    <text evidence="1">The sequence shown here is derived from an EMBL/GenBank/DDBJ whole genome shotgun (WGS) entry which is preliminary data.</text>
</comment>
<feature type="non-terminal residue" evidence="1">
    <location>
        <position position="1"/>
    </location>
</feature>
<dbReference type="Proteomes" id="UP000681722">
    <property type="component" value="Unassembled WGS sequence"/>
</dbReference>
<evidence type="ECO:0000313" key="1">
    <source>
        <dbReference type="EMBL" id="CAF1542848.1"/>
    </source>
</evidence>
<evidence type="ECO:0000313" key="3">
    <source>
        <dbReference type="Proteomes" id="UP000663829"/>
    </source>
</evidence>
<reference evidence="1" key="1">
    <citation type="submission" date="2021-02" db="EMBL/GenBank/DDBJ databases">
        <authorList>
            <person name="Nowell W R."/>
        </authorList>
    </citation>
    <scope>NUCLEOTIDE SEQUENCE</scope>
</reference>
<dbReference type="EMBL" id="CAJOBC010091729">
    <property type="protein sequence ID" value="CAF4403304.1"/>
    <property type="molecule type" value="Genomic_DNA"/>
</dbReference>
<gene>
    <name evidence="1" type="ORF">GPM918_LOCUS38731</name>
    <name evidence="2" type="ORF">SRO942_LOCUS39573</name>
</gene>
<dbReference type="InterPro" id="IPR038765">
    <property type="entry name" value="Papain-like_cys_pep_sf"/>
</dbReference>
<dbReference type="Proteomes" id="UP000663829">
    <property type="component" value="Unassembled WGS sequence"/>
</dbReference>
<name>A0A815W901_9BILA</name>
<evidence type="ECO:0000313" key="2">
    <source>
        <dbReference type="EMBL" id="CAF4403304.1"/>
    </source>
</evidence>
<dbReference type="EMBL" id="CAJNOQ010026083">
    <property type="protein sequence ID" value="CAF1542848.1"/>
    <property type="molecule type" value="Genomic_DNA"/>
</dbReference>
<keyword evidence="3" id="KW-1185">Reference proteome</keyword>